<keyword evidence="2" id="KW-0040">ANK repeat</keyword>
<feature type="repeat" description="ANK" evidence="2">
    <location>
        <begin position="745"/>
        <end position="777"/>
    </location>
</feature>
<gene>
    <name evidence="5" type="ORF">CCHL11_04126</name>
</gene>
<dbReference type="Pfam" id="PF22939">
    <property type="entry name" value="WHD_GPIID"/>
    <property type="match status" value="1"/>
</dbReference>
<feature type="repeat" description="ANK" evidence="2">
    <location>
        <begin position="812"/>
        <end position="844"/>
    </location>
</feature>
<evidence type="ECO:0000256" key="1">
    <source>
        <dbReference type="ARBA" id="ARBA00022737"/>
    </source>
</evidence>
<evidence type="ECO:0000256" key="3">
    <source>
        <dbReference type="SAM" id="MobiDB-lite"/>
    </source>
</evidence>
<dbReference type="Gene3D" id="3.40.50.300">
    <property type="entry name" value="P-loop containing nucleotide triphosphate hydrolases"/>
    <property type="match status" value="1"/>
</dbReference>
<dbReference type="InterPro" id="IPR056884">
    <property type="entry name" value="NPHP3-like_N"/>
</dbReference>
<dbReference type="Gene3D" id="1.25.40.20">
    <property type="entry name" value="Ankyrin repeat-containing domain"/>
    <property type="match status" value="4"/>
</dbReference>
<dbReference type="SUPFAM" id="SSF52540">
    <property type="entry name" value="P-loop containing nucleoside triphosphate hydrolases"/>
    <property type="match status" value="1"/>
</dbReference>
<evidence type="ECO:0000313" key="5">
    <source>
        <dbReference type="EMBL" id="OLN86260.1"/>
    </source>
</evidence>
<organism evidence="5 6">
    <name type="scientific">Colletotrichum chlorophyti</name>
    <dbReference type="NCBI Taxonomy" id="708187"/>
    <lineage>
        <taxon>Eukaryota</taxon>
        <taxon>Fungi</taxon>
        <taxon>Dikarya</taxon>
        <taxon>Ascomycota</taxon>
        <taxon>Pezizomycotina</taxon>
        <taxon>Sordariomycetes</taxon>
        <taxon>Hypocreomycetidae</taxon>
        <taxon>Glomerellales</taxon>
        <taxon>Glomerellaceae</taxon>
        <taxon>Colletotrichum</taxon>
    </lineage>
</organism>
<dbReference type="InterPro" id="IPR027417">
    <property type="entry name" value="P-loop_NTPase"/>
</dbReference>
<dbReference type="InterPro" id="IPR002110">
    <property type="entry name" value="Ankyrin_rpt"/>
</dbReference>
<dbReference type="SMART" id="SM00248">
    <property type="entry name" value="ANK"/>
    <property type="match status" value="10"/>
</dbReference>
<dbReference type="InterPro" id="IPR007111">
    <property type="entry name" value="NACHT_NTPase"/>
</dbReference>
<protein>
    <submittedName>
        <fullName evidence="5">Ankyrin repeat domain-containing protein 50-like protein 2</fullName>
    </submittedName>
</protein>
<dbReference type="Pfam" id="PF13637">
    <property type="entry name" value="Ank_4"/>
    <property type="match status" value="1"/>
</dbReference>
<dbReference type="Proteomes" id="UP000186583">
    <property type="component" value="Unassembled WGS sequence"/>
</dbReference>
<feature type="repeat" description="ANK" evidence="2">
    <location>
        <begin position="555"/>
        <end position="587"/>
    </location>
</feature>
<dbReference type="PROSITE" id="PS50837">
    <property type="entry name" value="NACHT"/>
    <property type="match status" value="1"/>
</dbReference>
<dbReference type="OrthoDB" id="4837942at2759"/>
<evidence type="ECO:0000313" key="6">
    <source>
        <dbReference type="Proteomes" id="UP000186583"/>
    </source>
</evidence>
<feature type="repeat" description="ANK" evidence="2">
    <location>
        <begin position="778"/>
        <end position="811"/>
    </location>
</feature>
<dbReference type="STRING" id="708187.A0A1Q8RPI5"/>
<feature type="region of interest" description="Disordered" evidence="3">
    <location>
        <begin position="1"/>
        <end position="38"/>
    </location>
</feature>
<dbReference type="PANTHER" id="PTHR10039">
    <property type="entry name" value="AMELOGENIN"/>
    <property type="match status" value="1"/>
</dbReference>
<dbReference type="SUPFAM" id="SSF48403">
    <property type="entry name" value="Ankyrin repeat"/>
    <property type="match status" value="1"/>
</dbReference>
<feature type="repeat" description="ANK" evidence="2">
    <location>
        <begin position="712"/>
        <end position="744"/>
    </location>
</feature>
<dbReference type="EMBL" id="MPGH01000132">
    <property type="protein sequence ID" value="OLN86260.1"/>
    <property type="molecule type" value="Genomic_DNA"/>
</dbReference>
<dbReference type="PROSITE" id="PS50297">
    <property type="entry name" value="ANK_REP_REGION"/>
    <property type="match status" value="6"/>
</dbReference>
<feature type="repeat" description="ANK" evidence="2">
    <location>
        <begin position="520"/>
        <end position="552"/>
    </location>
</feature>
<dbReference type="Pfam" id="PF24883">
    <property type="entry name" value="NPHP3_N"/>
    <property type="match status" value="1"/>
</dbReference>
<evidence type="ECO:0000259" key="4">
    <source>
        <dbReference type="PROSITE" id="PS50837"/>
    </source>
</evidence>
<keyword evidence="6" id="KW-1185">Reference proteome</keyword>
<sequence length="882" mass="96489">MTTVDLMRSDSHVEKMKRWLSPPDTSTNSNKARESRHEGTGTWFLESAAFKEWKLGSRQHLWLHGLPGCGKTVLSATVLDHLAQQDEFVTIDFFFDFSDAAKQKPDDMCRSLAFQLYTRRAETMKALDSLLASHDDGRTQPTTDTLAKCLQAMLRVSGKLCILLDALDECAQRAELLRWMESFTSNSTFAHIQLLATGRPEEEFVRGFRDWISEQNCIVLDKEAINADIQAYIGARLERKEFSKWTSSSVLQKIKEEVGGKADGMFRWAACQLDSLETCLDREELENTLMTLPRDLNATYERILESIPQNRKTKATRLLQFLVYSDRPLTLQEAVDVIAVRLDERKYFDPDDRLPDPADITRFCPSLVVLAATLDEDDIETFYLQLAHFSVKEYLLQHDVEGFRGIEPRVIITQTCLSYLASVDSSYKDDIKFRFPLANHAANVWFEHARLAESSEEVVMASINFLRSATAFDVWVKLFYKWRHRLHVGGPFYQACAVGLTAAVQRLLLIVLNVNDQNGYDGSALQAASAGGYEGIVQLLLDKGADVNANAQGGKVGNALQAASYRGHEGVVQLLLDKGADVNAQGGLYSNALQAASAGGYEGIIQLLLDKGADVNAQGGYYIRGYEGIVQLLLDKGADVNAQGGRYGSALEAASAGGYKGVVQLLLNKGADANAQGGDYGNALQAASAEGYEGIVQLLLDKGADVNAQSGDYGNALQAASVGGYKGVVQLLLDKGADANAQGGYYSNALQAASAGGYEGVVQLLLERGADITATDSDGWTPLHSASRRGHVKVIELLLEEFGACANSMDKDGRNALFYAAMQGNSAITRLLLSSGAMVNTKDRYNATPLIVASRNGHKNAVEVLLEAEDDCIVLGKEVWTH</sequence>
<feature type="domain" description="NACHT" evidence="4">
    <location>
        <begin position="59"/>
        <end position="200"/>
    </location>
</feature>
<comment type="caution">
    <text evidence="5">The sequence shown here is derived from an EMBL/GenBank/DDBJ whole genome shotgun (WGS) entry which is preliminary data.</text>
</comment>
<dbReference type="InterPro" id="IPR036770">
    <property type="entry name" value="Ankyrin_rpt-contain_sf"/>
</dbReference>
<dbReference type="PANTHER" id="PTHR10039:SF16">
    <property type="entry name" value="GPI INOSITOL-DEACYLASE"/>
    <property type="match status" value="1"/>
</dbReference>
<dbReference type="PROSITE" id="PS50088">
    <property type="entry name" value="ANK_REPEAT"/>
    <property type="match status" value="9"/>
</dbReference>
<reference evidence="5 6" key="1">
    <citation type="submission" date="2016-11" db="EMBL/GenBank/DDBJ databases">
        <title>Draft Genome Assembly of Colletotrichum chlorophyti a pathogen of herbaceous plants.</title>
        <authorList>
            <person name="Gan P."/>
            <person name="Narusaka M."/>
            <person name="Tsushima A."/>
            <person name="Narusaka Y."/>
            <person name="Takano Y."/>
            <person name="Shirasu K."/>
        </authorList>
    </citation>
    <scope>NUCLEOTIDE SEQUENCE [LARGE SCALE GENOMIC DNA]</scope>
    <source>
        <strain evidence="5 6">NTL11</strain>
    </source>
</reference>
<name>A0A1Q8RPI5_9PEZI</name>
<keyword evidence="1" id="KW-0677">Repeat</keyword>
<accession>A0A1Q8RPI5</accession>
<proteinExistence type="predicted"/>
<dbReference type="AlphaFoldDB" id="A0A1Q8RPI5"/>
<dbReference type="Pfam" id="PF00023">
    <property type="entry name" value="Ank"/>
    <property type="match status" value="1"/>
</dbReference>
<dbReference type="PRINTS" id="PR01415">
    <property type="entry name" value="ANKYRIN"/>
</dbReference>
<feature type="compositionally biased region" description="Basic and acidic residues" evidence="3">
    <location>
        <begin position="7"/>
        <end position="17"/>
    </location>
</feature>
<dbReference type="Pfam" id="PF12796">
    <property type="entry name" value="Ank_2"/>
    <property type="match status" value="3"/>
</dbReference>
<feature type="repeat" description="ANK" evidence="2">
    <location>
        <begin position="679"/>
        <end position="711"/>
    </location>
</feature>
<feature type="repeat" description="ANK" evidence="2">
    <location>
        <begin position="588"/>
        <end position="620"/>
    </location>
</feature>
<evidence type="ECO:0000256" key="2">
    <source>
        <dbReference type="PROSITE-ProRule" id="PRU00023"/>
    </source>
</evidence>
<dbReference type="InterPro" id="IPR054471">
    <property type="entry name" value="GPIID_WHD"/>
</dbReference>
<feature type="repeat" description="ANK" evidence="2">
    <location>
        <begin position="646"/>
        <end position="678"/>
    </location>
</feature>